<evidence type="ECO:0000256" key="9">
    <source>
        <dbReference type="ARBA" id="ARBA00023065"/>
    </source>
</evidence>
<dbReference type="InterPro" id="IPR050277">
    <property type="entry name" value="Sodium:Solute_Symporter"/>
</dbReference>
<dbReference type="PANTHER" id="PTHR48086">
    <property type="entry name" value="SODIUM/PROLINE SYMPORTER-RELATED"/>
    <property type="match status" value="1"/>
</dbReference>
<organism evidence="13">
    <name type="scientific">marine metagenome</name>
    <dbReference type="NCBI Taxonomy" id="408172"/>
    <lineage>
        <taxon>unclassified sequences</taxon>
        <taxon>metagenomes</taxon>
        <taxon>ecological metagenomes</taxon>
    </lineage>
</organism>
<evidence type="ECO:0000256" key="2">
    <source>
        <dbReference type="ARBA" id="ARBA00006434"/>
    </source>
</evidence>
<evidence type="ECO:0000313" key="13">
    <source>
        <dbReference type="EMBL" id="SVA64681.1"/>
    </source>
</evidence>
<feature type="transmembrane region" description="Helical" evidence="12">
    <location>
        <begin position="271"/>
        <end position="293"/>
    </location>
</feature>
<evidence type="ECO:0000256" key="8">
    <source>
        <dbReference type="ARBA" id="ARBA00023053"/>
    </source>
</evidence>
<keyword evidence="11" id="KW-0739">Sodium transport</keyword>
<feature type="transmembrane region" description="Helical" evidence="12">
    <location>
        <begin position="78"/>
        <end position="97"/>
    </location>
</feature>
<feature type="transmembrane region" description="Helical" evidence="12">
    <location>
        <begin position="219"/>
        <end position="241"/>
    </location>
</feature>
<evidence type="ECO:0000256" key="11">
    <source>
        <dbReference type="ARBA" id="ARBA00023201"/>
    </source>
</evidence>
<dbReference type="Gene3D" id="1.20.1730.10">
    <property type="entry name" value="Sodium/glucose cotransporter"/>
    <property type="match status" value="1"/>
</dbReference>
<keyword evidence="8" id="KW-0915">Sodium</keyword>
<accession>A0A381XJN2</accession>
<dbReference type="GO" id="GO:0015293">
    <property type="term" value="F:symporter activity"/>
    <property type="evidence" value="ECO:0007669"/>
    <property type="project" value="UniProtKB-KW"/>
</dbReference>
<evidence type="ECO:0000256" key="3">
    <source>
        <dbReference type="ARBA" id="ARBA00022448"/>
    </source>
</evidence>
<keyword evidence="3" id="KW-0813">Transport</keyword>
<dbReference type="InterPro" id="IPR001734">
    <property type="entry name" value="Na/solute_symporter"/>
</dbReference>
<evidence type="ECO:0000256" key="5">
    <source>
        <dbReference type="ARBA" id="ARBA00022692"/>
    </source>
</evidence>
<dbReference type="InterPro" id="IPR038377">
    <property type="entry name" value="Na/Glc_symporter_sf"/>
</dbReference>
<feature type="transmembrane region" description="Helical" evidence="12">
    <location>
        <begin position="6"/>
        <end position="26"/>
    </location>
</feature>
<evidence type="ECO:0000256" key="12">
    <source>
        <dbReference type="SAM" id="Phobius"/>
    </source>
</evidence>
<dbReference type="Pfam" id="PF00474">
    <property type="entry name" value="SSF"/>
    <property type="match status" value="1"/>
</dbReference>
<evidence type="ECO:0000256" key="4">
    <source>
        <dbReference type="ARBA" id="ARBA00022475"/>
    </source>
</evidence>
<feature type="transmembrane region" description="Helical" evidence="12">
    <location>
        <begin position="313"/>
        <end position="344"/>
    </location>
</feature>
<keyword evidence="7 12" id="KW-1133">Transmembrane helix</keyword>
<evidence type="ECO:0000256" key="1">
    <source>
        <dbReference type="ARBA" id="ARBA00004651"/>
    </source>
</evidence>
<gene>
    <name evidence="13" type="ORF">METZ01_LOCUS117535</name>
</gene>
<reference evidence="13" key="1">
    <citation type="submission" date="2018-05" db="EMBL/GenBank/DDBJ databases">
        <authorList>
            <person name="Lanie J.A."/>
            <person name="Ng W.-L."/>
            <person name="Kazmierczak K.M."/>
            <person name="Andrzejewski T.M."/>
            <person name="Davidsen T.M."/>
            <person name="Wayne K.J."/>
            <person name="Tettelin H."/>
            <person name="Glass J.I."/>
            <person name="Rusch D."/>
            <person name="Podicherti R."/>
            <person name="Tsui H.-C.T."/>
            <person name="Winkler M.E."/>
        </authorList>
    </citation>
    <scope>NUCLEOTIDE SEQUENCE</scope>
</reference>
<feature type="transmembrane region" description="Helical" evidence="12">
    <location>
        <begin position="157"/>
        <end position="179"/>
    </location>
</feature>
<dbReference type="AlphaFoldDB" id="A0A381XJN2"/>
<dbReference type="GO" id="GO:0005886">
    <property type="term" value="C:plasma membrane"/>
    <property type="evidence" value="ECO:0007669"/>
    <property type="project" value="UniProtKB-SubCell"/>
</dbReference>
<feature type="transmembrane region" description="Helical" evidence="12">
    <location>
        <begin position="117"/>
        <end position="137"/>
    </location>
</feature>
<feature type="non-terminal residue" evidence="13">
    <location>
        <position position="459"/>
    </location>
</feature>
<evidence type="ECO:0008006" key="14">
    <source>
        <dbReference type="Google" id="ProtNLM"/>
    </source>
</evidence>
<evidence type="ECO:0000256" key="10">
    <source>
        <dbReference type="ARBA" id="ARBA00023136"/>
    </source>
</evidence>
<dbReference type="PANTHER" id="PTHR48086:SF3">
    <property type="entry name" value="SODIUM_PROLINE SYMPORTER"/>
    <property type="match status" value="1"/>
</dbReference>
<keyword evidence="10 12" id="KW-0472">Membrane</keyword>
<feature type="transmembrane region" description="Helical" evidence="12">
    <location>
        <begin position="364"/>
        <end position="387"/>
    </location>
</feature>
<comment type="similarity">
    <text evidence="2">Belongs to the sodium:solute symporter (SSF) (TC 2.A.21) family.</text>
</comment>
<proteinExistence type="inferred from homology"/>
<feature type="transmembrane region" description="Helical" evidence="12">
    <location>
        <begin position="46"/>
        <end position="66"/>
    </location>
</feature>
<keyword evidence="6" id="KW-0769">Symport</keyword>
<protein>
    <recommendedName>
        <fullName evidence="14">Transporter</fullName>
    </recommendedName>
</protein>
<name>A0A381XJN2_9ZZZZ</name>
<keyword evidence="9" id="KW-0406">Ion transport</keyword>
<keyword evidence="5 12" id="KW-0812">Transmembrane</keyword>
<sequence length="459" mass="49464">MLGISLTDWLVIVVYLFGITFIGSLAARRVTSSASLFMGDRKFGKVMMIFFGFGSGTHSDQAVSVAAKTYGVGASGIWYQWLWLFVTPFFWVITPVFRRMRAITTADFFENRYNRSVALLFALVGCLQLMVSTGVMLKGAGAMITAVSGGAISPVLAVWAMALMFTTYGILGGLSAAVITDLIQGILTITLSFLLVPFALEAVNGIAGLREVIADDSKFSLVAPTGITFFYIAVIALNALFGWVAQPTSMPCSAAGKTELEGRIGFTGGMLIKRVCTVAWVIVGMCAIGMYMGRDIEADQIYGLMAKDLLPQIMPGLIGLFIASLLAGVMSTCDVFMVTSAALFTENVYKSYIAPDKPDQHYVFVGRTASAVVVLLGIFFAFTLESVISGLEIFWKVSSMMAVAFWGGLFWRGATAASAWAGTLVAFAVLLFTGEVELFGWGLWDFNQSVAPYLPETMI</sequence>
<dbReference type="GO" id="GO:0006814">
    <property type="term" value="P:sodium ion transport"/>
    <property type="evidence" value="ECO:0007669"/>
    <property type="project" value="UniProtKB-KW"/>
</dbReference>
<dbReference type="CDD" id="cd10322">
    <property type="entry name" value="SLC5sbd"/>
    <property type="match status" value="1"/>
</dbReference>
<comment type="subcellular location">
    <subcellularLocation>
        <location evidence="1">Cell membrane</location>
        <topology evidence="1">Multi-pass membrane protein</topology>
    </subcellularLocation>
</comment>
<keyword evidence="4" id="KW-1003">Cell membrane</keyword>
<feature type="transmembrane region" description="Helical" evidence="12">
    <location>
        <begin position="186"/>
        <end position="207"/>
    </location>
</feature>
<dbReference type="EMBL" id="UINC01015343">
    <property type="protein sequence ID" value="SVA64681.1"/>
    <property type="molecule type" value="Genomic_DNA"/>
</dbReference>
<dbReference type="PROSITE" id="PS50283">
    <property type="entry name" value="NA_SOLUT_SYMP_3"/>
    <property type="match status" value="1"/>
</dbReference>
<evidence type="ECO:0000256" key="7">
    <source>
        <dbReference type="ARBA" id="ARBA00022989"/>
    </source>
</evidence>
<evidence type="ECO:0000256" key="6">
    <source>
        <dbReference type="ARBA" id="ARBA00022847"/>
    </source>
</evidence>